<reference evidence="8 9" key="1">
    <citation type="submission" date="2023-07" db="EMBL/GenBank/DDBJ databases">
        <title>Genomic Encyclopedia of Type Strains, Phase IV (KMG-IV): sequencing the most valuable type-strain genomes for metagenomic binning, comparative biology and taxonomic classification.</title>
        <authorList>
            <person name="Goeker M."/>
        </authorList>
    </citation>
    <scope>NUCLEOTIDE SEQUENCE [LARGE SCALE GENOMIC DNA]</scope>
    <source>
        <strain evidence="8 9">DSM 19092</strain>
    </source>
</reference>
<keyword evidence="5" id="KW-0456">Lyase</keyword>
<comment type="caution">
    <text evidence="8">The sequence shown here is derived from an EMBL/GenBank/DDBJ whole genome shotgun (WGS) entry which is preliminary data.</text>
</comment>
<evidence type="ECO:0000256" key="4">
    <source>
        <dbReference type="ARBA" id="ARBA00022898"/>
    </source>
</evidence>
<keyword evidence="4" id="KW-0663">Pyridoxal phosphate</keyword>
<dbReference type="InterPro" id="IPR052357">
    <property type="entry name" value="Orn_Lys_Arg_decarboxylase-I"/>
</dbReference>
<dbReference type="Pfam" id="PF03711">
    <property type="entry name" value="OKR_DC_1_C"/>
    <property type="match status" value="1"/>
</dbReference>
<dbReference type="InterPro" id="IPR000310">
    <property type="entry name" value="Orn/Lys/Arg_deCO2ase_major_dom"/>
</dbReference>
<dbReference type="CDD" id="cd00615">
    <property type="entry name" value="Orn_deC_like"/>
    <property type="match status" value="1"/>
</dbReference>
<dbReference type="InterPro" id="IPR015421">
    <property type="entry name" value="PyrdxlP-dep_Trfase_major"/>
</dbReference>
<dbReference type="InterPro" id="IPR008286">
    <property type="entry name" value="Prn/Lys/Arg_de-COase_C"/>
</dbReference>
<dbReference type="Proteomes" id="UP001225646">
    <property type="component" value="Unassembled WGS sequence"/>
</dbReference>
<dbReference type="Pfam" id="PF01276">
    <property type="entry name" value="OKR_DC_1"/>
    <property type="match status" value="1"/>
</dbReference>
<keyword evidence="3" id="KW-0210">Decarboxylase</keyword>
<evidence type="ECO:0000313" key="9">
    <source>
        <dbReference type="Proteomes" id="UP001225646"/>
    </source>
</evidence>
<evidence type="ECO:0000259" key="7">
    <source>
        <dbReference type="Pfam" id="PF03711"/>
    </source>
</evidence>
<dbReference type="Gene3D" id="3.40.640.10">
    <property type="entry name" value="Type I PLP-dependent aspartate aminotransferase-like (Major domain)"/>
    <property type="match status" value="1"/>
</dbReference>
<name>A0ABT9VR26_9BACI</name>
<dbReference type="Gene3D" id="3.90.105.10">
    <property type="entry name" value="Molybdopterin biosynthesis moea protein, domain 2"/>
    <property type="match status" value="1"/>
</dbReference>
<evidence type="ECO:0000313" key="8">
    <source>
        <dbReference type="EMBL" id="MDQ0163438.1"/>
    </source>
</evidence>
<feature type="domain" description="Orn/Lys/Arg decarboxylases family 1 pyridoxal-P attachment site" evidence="6">
    <location>
        <begin position="6"/>
        <end position="290"/>
    </location>
</feature>
<feature type="domain" description="Orn/Lys/Arg decarboxylase C-terminal" evidence="7">
    <location>
        <begin position="404"/>
        <end position="458"/>
    </location>
</feature>
<protein>
    <submittedName>
        <fullName evidence="8">Arginine/lysine/ornithine decarboxylase</fullName>
    </submittedName>
</protein>
<comment type="similarity">
    <text evidence="2">Belongs to the Orn/Lys/Arg decarboxylase class-I family.</text>
</comment>
<evidence type="ECO:0000256" key="3">
    <source>
        <dbReference type="ARBA" id="ARBA00022793"/>
    </source>
</evidence>
<dbReference type="PANTHER" id="PTHR43277">
    <property type="entry name" value="ARGININE DECARBOXYLASE"/>
    <property type="match status" value="1"/>
</dbReference>
<dbReference type="SUPFAM" id="SSF53383">
    <property type="entry name" value="PLP-dependent transferases"/>
    <property type="match status" value="1"/>
</dbReference>
<keyword evidence="9" id="KW-1185">Reference proteome</keyword>
<dbReference type="InterPro" id="IPR015424">
    <property type="entry name" value="PyrdxlP-dep_Trfase"/>
</dbReference>
<sequence>MNDLYTPLFDALVEHHQIQPLSFHVPGHKYGTFFYEKGFSFFQEVLKLDVTELTNLDDLHAPEGVIMEAQQLAATLYGAKSTYFLVNGSSVGNLAMILSCCQEADYVLVQRNCHKSIIHGIQLAGAIPVFLAPQFDDELHVPSYVSINTIQEAIEQYPNAKALILTNPNYYGLSYTKLKDVIALAHIYNIPVLVDEAHGAHFIASSFFPTSAVELGADIVIHSVHKTLPALTMGSYLHFNSSLIHEEKVKQYLRMLQTSSPSYLIMASLDLARAYVQKLQGKEKEIQKGITFIVEMFEQLHGIRLVKTKNGDALQDPLKLTIQSTNGLTGYELQQVFETSAIFPELADPFNVLLILPLTTEWKIPEHLTNLQEILKMMNKQSKKGKNQIPPIFYETRPVSRLPVSYKELNKYSKTYVPFEQAIGKLSAEMIIPYPPGIPLLMNGERIEKEHIEQIQVLVGMKAKIQGGDRLKDKYIKIYG</sequence>
<evidence type="ECO:0000256" key="1">
    <source>
        <dbReference type="ARBA" id="ARBA00001933"/>
    </source>
</evidence>
<dbReference type="EMBL" id="JAUSTR010000015">
    <property type="protein sequence ID" value="MDQ0163438.1"/>
    <property type="molecule type" value="Genomic_DNA"/>
</dbReference>
<comment type="cofactor">
    <cofactor evidence="1">
        <name>pyridoxal 5'-phosphate</name>
        <dbReference type="ChEBI" id="CHEBI:597326"/>
    </cofactor>
</comment>
<dbReference type="PANTHER" id="PTHR43277:SF3">
    <property type="entry name" value="DECARBOXYLASE, PUTATIVE-RELATED"/>
    <property type="match status" value="1"/>
</dbReference>
<accession>A0ABT9VR26</accession>
<organism evidence="8 9">
    <name type="scientific">Aeribacillus alveayuensis</name>
    <dbReference type="NCBI Taxonomy" id="279215"/>
    <lineage>
        <taxon>Bacteria</taxon>
        <taxon>Bacillati</taxon>
        <taxon>Bacillota</taxon>
        <taxon>Bacilli</taxon>
        <taxon>Bacillales</taxon>
        <taxon>Bacillaceae</taxon>
        <taxon>Aeribacillus</taxon>
    </lineage>
</organism>
<evidence type="ECO:0000259" key="6">
    <source>
        <dbReference type="Pfam" id="PF01276"/>
    </source>
</evidence>
<gene>
    <name evidence="8" type="ORF">J2S06_002518</name>
</gene>
<proteinExistence type="inferred from homology"/>
<evidence type="ECO:0000256" key="2">
    <source>
        <dbReference type="ARBA" id="ARBA00010671"/>
    </source>
</evidence>
<evidence type="ECO:0000256" key="5">
    <source>
        <dbReference type="ARBA" id="ARBA00023239"/>
    </source>
</evidence>